<proteinExistence type="predicted"/>
<dbReference type="NCBIfam" id="TIGR01640">
    <property type="entry name" value="F_box_assoc_1"/>
    <property type="match status" value="1"/>
</dbReference>
<organism evidence="3 4">
    <name type="scientific">Papaver nudicaule</name>
    <name type="common">Iceland poppy</name>
    <dbReference type="NCBI Taxonomy" id="74823"/>
    <lineage>
        <taxon>Eukaryota</taxon>
        <taxon>Viridiplantae</taxon>
        <taxon>Streptophyta</taxon>
        <taxon>Embryophyta</taxon>
        <taxon>Tracheophyta</taxon>
        <taxon>Spermatophyta</taxon>
        <taxon>Magnoliopsida</taxon>
        <taxon>Ranunculales</taxon>
        <taxon>Papaveraceae</taxon>
        <taxon>Papaveroideae</taxon>
        <taxon>Papaver</taxon>
    </lineage>
</organism>
<feature type="domain" description="F-box associated beta-propeller type 3" evidence="2">
    <location>
        <begin position="114"/>
        <end position="370"/>
    </location>
</feature>
<sequence>MKPLMRFKYCVSKHWQFTICHDQGLIDLHFTRSEQNSPDLFIVVPRRTQADTDELIRRQHNSGFGRRSRRRRPTSEVRRTTTCGGVTREYRYQQSVLLGNLFQSRTTSARRLEQEPFCYTQILKPVNGLICFVNNFDVCILNPSTRERTPWIGSSLRRSKEYNFVKKNVRVVLWKPTYFFGFDPATKRHKVICTWRVLVQDGSKPKRLLDSIRQTNICEVLTVGDLRWRRIKAEVPFSYLVKSSVYANGFIYWGDKSTGIPEFLNSFVVGSEKFRATSVPKEIREKCMNPGKCYTANFSGLTEVGGKIALLQQWDLTVVKLWVCNNDASIGSYSSWTEMTLELPFQWDNSSISAFFHGVAGADRIIIESNPRKVKSGVVSKLVSGSLFSNLESVSLFASFAEIRLRLDVDVTSARDSAPAPAPIESFPGMSFHGYARPSSIQAQAMPVALRGRELLSCAQTGTKPSVRRGDYAPAGNRTRVCTVAGYYSTTRPLVL</sequence>
<evidence type="ECO:0000256" key="1">
    <source>
        <dbReference type="SAM" id="MobiDB-lite"/>
    </source>
</evidence>
<feature type="region of interest" description="Disordered" evidence="1">
    <location>
        <begin position="58"/>
        <end position="79"/>
    </location>
</feature>
<evidence type="ECO:0000313" key="3">
    <source>
        <dbReference type="EMBL" id="MCL7025391.1"/>
    </source>
</evidence>
<protein>
    <recommendedName>
        <fullName evidence="2">F-box associated beta-propeller type 3 domain-containing protein</fullName>
    </recommendedName>
</protein>
<evidence type="ECO:0000259" key="2">
    <source>
        <dbReference type="Pfam" id="PF08268"/>
    </source>
</evidence>
<gene>
    <name evidence="3" type="ORF">MKW94_027802</name>
</gene>
<dbReference type="EMBL" id="JAJJMA010044841">
    <property type="protein sequence ID" value="MCL7025391.1"/>
    <property type="molecule type" value="Genomic_DNA"/>
</dbReference>
<dbReference type="AlphaFoldDB" id="A0AA41RXP2"/>
<name>A0AA41RXP2_PAPNU</name>
<dbReference type="InterPro" id="IPR013187">
    <property type="entry name" value="F-box-assoc_dom_typ3"/>
</dbReference>
<dbReference type="InterPro" id="IPR027417">
    <property type="entry name" value="P-loop_NTPase"/>
</dbReference>
<dbReference type="Pfam" id="PF08268">
    <property type="entry name" value="FBA_3"/>
    <property type="match status" value="1"/>
</dbReference>
<evidence type="ECO:0000313" key="4">
    <source>
        <dbReference type="Proteomes" id="UP001177140"/>
    </source>
</evidence>
<keyword evidence="4" id="KW-1185">Reference proteome</keyword>
<feature type="non-terminal residue" evidence="3">
    <location>
        <position position="496"/>
    </location>
</feature>
<dbReference type="Proteomes" id="UP001177140">
    <property type="component" value="Unassembled WGS sequence"/>
</dbReference>
<comment type="caution">
    <text evidence="3">The sequence shown here is derived from an EMBL/GenBank/DDBJ whole genome shotgun (WGS) entry which is preliminary data.</text>
</comment>
<dbReference type="Gene3D" id="3.40.50.300">
    <property type="entry name" value="P-loop containing nucleotide triphosphate hydrolases"/>
    <property type="match status" value="1"/>
</dbReference>
<dbReference type="InterPro" id="IPR017451">
    <property type="entry name" value="F-box-assoc_interact_dom"/>
</dbReference>
<dbReference type="PANTHER" id="PTHR31111:SF136">
    <property type="entry name" value="F-BOX ASSOCIATED DOMAIN-CONTAINING PROTEIN"/>
    <property type="match status" value="1"/>
</dbReference>
<dbReference type="PANTHER" id="PTHR31111">
    <property type="entry name" value="BNAA05G37150D PROTEIN-RELATED"/>
    <property type="match status" value="1"/>
</dbReference>
<reference evidence="3" key="1">
    <citation type="submission" date="2022-03" db="EMBL/GenBank/DDBJ databases">
        <title>A functionally conserved STORR gene fusion in Papaver species that diverged 16.8 million years ago.</title>
        <authorList>
            <person name="Catania T."/>
        </authorList>
    </citation>
    <scope>NUCLEOTIDE SEQUENCE</scope>
    <source>
        <strain evidence="3">S-191538</strain>
    </source>
</reference>
<accession>A0AA41RXP2</accession>